<proteinExistence type="predicted"/>
<gene>
    <name evidence="1" type="ORF">E5J99_19215</name>
</gene>
<sequence>MSNQQIAKAMSISPSTVAKYLAKEASPAE</sequence>
<reference evidence="1 2" key="1">
    <citation type="submission" date="2019-04" db="EMBL/GenBank/DDBJ databases">
        <authorList>
            <person name="Feng G."/>
            <person name="Zhang J."/>
            <person name="Zhu H."/>
        </authorList>
    </citation>
    <scope>NUCLEOTIDE SEQUENCE [LARGE SCALE GENOMIC DNA]</scope>
    <source>
        <strain evidence="1 2">JCM 17223</strain>
    </source>
</reference>
<evidence type="ECO:0000313" key="1">
    <source>
        <dbReference type="EMBL" id="TGE13439.1"/>
    </source>
</evidence>
<dbReference type="RefSeq" id="WP_135499438.1">
    <property type="nucleotide sequence ID" value="NZ_SRLD01000054.1"/>
</dbReference>
<evidence type="ECO:0000313" key="2">
    <source>
        <dbReference type="Proteomes" id="UP000297739"/>
    </source>
</evidence>
<name>A0A4Z0PG29_9BACT</name>
<comment type="caution">
    <text evidence="1">The sequence shown here is derived from an EMBL/GenBank/DDBJ whole genome shotgun (WGS) entry which is preliminary data.</text>
</comment>
<organism evidence="1 2">
    <name type="scientific">Hymenobacter elongatus</name>
    <dbReference type="NCBI Taxonomy" id="877208"/>
    <lineage>
        <taxon>Bacteria</taxon>
        <taxon>Pseudomonadati</taxon>
        <taxon>Bacteroidota</taxon>
        <taxon>Cytophagia</taxon>
        <taxon>Cytophagales</taxon>
        <taxon>Hymenobacteraceae</taxon>
        <taxon>Hymenobacter</taxon>
    </lineage>
</organism>
<protein>
    <submittedName>
        <fullName evidence="1">Uncharacterized protein</fullName>
    </submittedName>
</protein>
<dbReference type="EMBL" id="SRLD01000054">
    <property type="protein sequence ID" value="TGE13439.1"/>
    <property type="molecule type" value="Genomic_DNA"/>
</dbReference>
<dbReference type="Proteomes" id="UP000297739">
    <property type="component" value="Unassembled WGS sequence"/>
</dbReference>
<dbReference type="AlphaFoldDB" id="A0A4Z0PG29"/>
<accession>A0A4Z0PG29</accession>
<keyword evidence="2" id="KW-1185">Reference proteome</keyword>